<dbReference type="GO" id="GO:0004386">
    <property type="term" value="F:helicase activity"/>
    <property type="evidence" value="ECO:0007669"/>
    <property type="project" value="UniProtKB-KW"/>
</dbReference>
<dbReference type="Proteomes" id="UP000186953">
    <property type="component" value="Unassembled WGS sequence"/>
</dbReference>
<keyword evidence="1" id="KW-0067">ATP-binding</keyword>
<dbReference type="STRING" id="228959.SAMN05421797_10710"/>
<dbReference type="RefSeq" id="WP_076549764.1">
    <property type="nucleotide sequence ID" value="NZ_FTMA01000007.1"/>
</dbReference>
<reference evidence="2" key="1">
    <citation type="submission" date="2017-01" db="EMBL/GenBank/DDBJ databases">
        <authorList>
            <person name="Varghese N."/>
            <person name="Submissions S."/>
        </authorList>
    </citation>
    <scope>NUCLEOTIDE SEQUENCE [LARGE SCALE GENOMIC DNA]</scope>
    <source>
        <strain evidence="2">DSM 15366</strain>
    </source>
</reference>
<keyword evidence="2" id="KW-1185">Reference proteome</keyword>
<name>A0A1N6YJ09_9FLAO</name>
<dbReference type="GO" id="GO:0003676">
    <property type="term" value="F:nucleic acid binding"/>
    <property type="evidence" value="ECO:0007669"/>
    <property type="project" value="InterPro"/>
</dbReference>
<keyword evidence="1" id="KW-0547">Nucleotide-binding</keyword>
<accession>A0A1N6YJ09</accession>
<dbReference type="EMBL" id="FTMA01000007">
    <property type="protein sequence ID" value="SIR14520.1"/>
    <property type="molecule type" value="Genomic_DNA"/>
</dbReference>
<organism evidence="1 2">
    <name type="scientific">Maribacter ulvicola</name>
    <dbReference type="NCBI Taxonomy" id="228959"/>
    <lineage>
        <taxon>Bacteria</taxon>
        <taxon>Pseudomonadati</taxon>
        <taxon>Bacteroidota</taxon>
        <taxon>Flavobacteriia</taxon>
        <taxon>Flavobacteriales</taxon>
        <taxon>Flavobacteriaceae</taxon>
        <taxon>Maribacter</taxon>
    </lineage>
</organism>
<dbReference type="AlphaFoldDB" id="A0A1N6YJ09"/>
<proteinExistence type="predicted"/>
<evidence type="ECO:0000313" key="1">
    <source>
        <dbReference type="EMBL" id="SIR14520.1"/>
    </source>
</evidence>
<evidence type="ECO:0000313" key="2">
    <source>
        <dbReference type="Proteomes" id="UP000186953"/>
    </source>
</evidence>
<keyword evidence="1" id="KW-0378">Hydrolase</keyword>
<dbReference type="Gene3D" id="3.30.420.10">
    <property type="entry name" value="Ribonuclease H-like superfamily/Ribonuclease H"/>
    <property type="match status" value="1"/>
</dbReference>
<gene>
    <name evidence="1" type="ORF">SAMN05421797_10710</name>
</gene>
<protein>
    <submittedName>
        <fullName evidence="1">ATP-dependent DNA helicase RecQ</fullName>
    </submittedName>
</protein>
<dbReference type="InterPro" id="IPR036397">
    <property type="entry name" value="RNaseH_sf"/>
</dbReference>
<sequence>MQNILFLDIETNPKSKSVDYGAVFNGKELHERNTGKLEQWIKEAKYICGHNIIKHDIPELKKT</sequence>
<keyword evidence="1" id="KW-0347">Helicase</keyword>